<comment type="caution">
    <text evidence="1">The sequence shown here is derived from an EMBL/GenBank/DDBJ whole genome shotgun (WGS) entry which is preliminary data.</text>
</comment>
<dbReference type="EMBL" id="QZEZ01000001">
    <property type="protein sequence ID" value="RJK98322.1"/>
    <property type="molecule type" value="Genomic_DNA"/>
</dbReference>
<dbReference type="OrthoDB" id="3212118at2"/>
<evidence type="ECO:0000313" key="1">
    <source>
        <dbReference type="EMBL" id="RJK98322.1"/>
    </source>
</evidence>
<reference evidence="1 2" key="1">
    <citation type="submission" date="2018-09" db="EMBL/GenBank/DDBJ databases">
        <title>YIM 75000 draft genome.</title>
        <authorList>
            <person name="Tang S."/>
            <person name="Feng Y."/>
        </authorList>
    </citation>
    <scope>NUCLEOTIDE SEQUENCE [LARGE SCALE GENOMIC DNA]</scope>
    <source>
        <strain evidence="1 2">YIM 75000</strain>
    </source>
</reference>
<dbReference type="Proteomes" id="UP000265614">
    <property type="component" value="Unassembled WGS sequence"/>
</dbReference>
<dbReference type="AlphaFoldDB" id="A0A3A3Z4G3"/>
<accession>A0A3A3Z4G3</accession>
<sequence>MTMMERAECLALLADQQVGRVVHGGGPLPAVVPVTYALDGEDVLLRTLASSQLAAAVGRVVAFEVDEVEPALRAGWSVVLQGRLERVTGPEQAERAERLVEAWAPGPRDLLLRVRPTLVSGRRIRPATGARARTG</sequence>
<organism evidence="1 2">
    <name type="scientific">Vallicoccus soli</name>
    <dbReference type="NCBI Taxonomy" id="2339232"/>
    <lineage>
        <taxon>Bacteria</taxon>
        <taxon>Bacillati</taxon>
        <taxon>Actinomycetota</taxon>
        <taxon>Actinomycetes</taxon>
        <taxon>Motilibacterales</taxon>
        <taxon>Vallicoccaceae</taxon>
        <taxon>Vallicoccus</taxon>
    </lineage>
</organism>
<dbReference type="Gene3D" id="2.30.110.10">
    <property type="entry name" value="Electron Transport, Fmn-binding Protein, Chain A"/>
    <property type="match status" value="1"/>
</dbReference>
<protein>
    <submittedName>
        <fullName evidence="1">Pyridoxamine 5'-phosphate oxidase family protein</fullName>
    </submittedName>
</protein>
<name>A0A3A3Z4G3_9ACTN</name>
<keyword evidence="2" id="KW-1185">Reference proteome</keyword>
<dbReference type="SUPFAM" id="SSF50475">
    <property type="entry name" value="FMN-binding split barrel"/>
    <property type="match status" value="1"/>
</dbReference>
<proteinExistence type="predicted"/>
<dbReference type="Pfam" id="PF12900">
    <property type="entry name" value="Pyridox_ox_2"/>
    <property type="match status" value="1"/>
</dbReference>
<evidence type="ECO:0000313" key="2">
    <source>
        <dbReference type="Proteomes" id="UP000265614"/>
    </source>
</evidence>
<gene>
    <name evidence="1" type="ORF">D5H78_00895</name>
</gene>
<dbReference type="InterPro" id="IPR012349">
    <property type="entry name" value="Split_barrel_FMN-bd"/>
</dbReference>
<dbReference type="InterPro" id="IPR024747">
    <property type="entry name" value="Pyridox_Oxase-rel"/>
</dbReference>